<evidence type="ECO:0000259" key="3">
    <source>
        <dbReference type="PROSITE" id="PS51468"/>
    </source>
</evidence>
<sequence length="978" mass="109673">MPSLSTDGKVSSDVYLQKLEVDVSINGVIATTTWTMTFRNSTRRILEGELNFPLPQGTSVSRYALDINGKMREAVPVEKEKATQVFENTERRRIDPGLLEKVDGNTFRTRIYPINPEGVRTVRIGYEQELSWEDEADLRYRLPLAFTRPIESFSIHIAVAGTATKPRFDENTGDALQFGEWQHSWSATKEWKDYTPDRAIAIRIPQLPGEGAIQMQAAGNHYFFAASVFPTARTVEKPLPHQIALLWDVSLSGMHRDVKKELELLDTYFSRLGNVEVNLVEFSNTVGAVQRFSIHNGDWQSLKKTLQNAVFDGGTQFGALNLAAYPADEYLLFSDGHSSFGSDQMGFGSRPVYAIASSADADFPFLQSITERSGGELINLNAVSLAKGRDLLCTQSLHFLGVMPADGIEECYPSVSTPVTGALMVAGMVYKPVQNVVLLFGYGKTVTRQETVALDYSRQQASGVDLARVWAQKKIAELDTRYEENFLEIRHLGRSYGIVTRNTSLVVLENINDYIAYEIDPPAELREEYDRLLKGRQDNDRWRRRQVADHAEEYFNELLTWWKGEAPKAPVQKEETGARTEPRETRTTHALLDSTKALLDRASGVVANSAAPGDQRRVIIRGLATTTQNAAAAPQYRSRPANMDEAVVVGGSPMDLEKDKAGDAGTTGGEPGKGSFTVLKTEANTRYLDELKAAAPASRYAVYLRLRKDYLNTPLFYFHTAEFFLSVGEKAVGVRILSNIAEIDAENYELYKMMGYKLKELGETREACATFRRVLEWRPFEPQSYRDYGLALEDAGRYQHALDTLYLALTKNYDVAISGLYPGIEETLIPEINELIARHKGELDISGIPRKLLAEMPVDMRVVLNWNQNSTDIDLWVTDPDNERCFYGHRFTAMGGRISHDFTQGLGPEQFLLKKAVKGRYKVEVNYYGDTQVKLAGETTLLVEVYTHYGTPQQQRSLVTLQMKPGSNGAVYVGDFEF</sequence>
<dbReference type="EMBL" id="BMJC01000002">
    <property type="protein sequence ID" value="GGA95612.1"/>
    <property type="molecule type" value="Genomic_DNA"/>
</dbReference>
<feature type="region of interest" description="Disordered" evidence="2">
    <location>
        <begin position="655"/>
        <end position="675"/>
    </location>
</feature>
<protein>
    <recommendedName>
        <fullName evidence="3">VIT domain-containing protein</fullName>
    </recommendedName>
</protein>
<dbReference type="AlphaFoldDB" id="A0A8J2UC99"/>
<dbReference type="InterPro" id="IPR019734">
    <property type="entry name" value="TPR_rpt"/>
</dbReference>
<organism evidence="4 5">
    <name type="scientific">Puia dinghuensis</name>
    <dbReference type="NCBI Taxonomy" id="1792502"/>
    <lineage>
        <taxon>Bacteria</taxon>
        <taxon>Pseudomonadati</taxon>
        <taxon>Bacteroidota</taxon>
        <taxon>Chitinophagia</taxon>
        <taxon>Chitinophagales</taxon>
        <taxon>Chitinophagaceae</taxon>
        <taxon>Puia</taxon>
    </lineage>
</organism>
<evidence type="ECO:0000256" key="2">
    <source>
        <dbReference type="SAM" id="MobiDB-lite"/>
    </source>
</evidence>
<dbReference type="InterPro" id="IPR013694">
    <property type="entry name" value="VIT"/>
</dbReference>
<proteinExistence type="predicted"/>
<dbReference type="Pfam" id="PF09906">
    <property type="entry name" value="DUF2135"/>
    <property type="match status" value="1"/>
</dbReference>
<dbReference type="Pfam" id="PF08487">
    <property type="entry name" value="VIT"/>
    <property type="match status" value="1"/>
</dbReference>
<evidence type="ECO:0000256" key="1">
    <source>
        <dbReference type="PROSITE-ProRule" id="PRU00339"/>
    </source>
</evidence>
<keyword evidence="5" id="KW-1185">Reference proteome</keyword>
<evidence type="ECO:0000313" key="4">
    <source>
        <dbReference type="EMBL" id="GGA95612.1"/>
    </source>
</evidence>
<dbReference type="InterPro" id="IPR011990">
    <property type="entry name" value="TPR-like_helical_dom_sf"/>
</dbReference>
<dbReference type="SUPFAM" id="SSF53300">
    <property type="entry name" value="vWA-like"/>
    <property type="match status" value="1"/>
</dbReference>
<dbReference type="InterPro" id="IPR036465">
    <property type="entry name" value="vWFA_dom_sf"/>
</dbReference>
<evidence type="ECO:0000313" key="5">
    <source>
        <dbReference type="Proteomes" id="UP000607559"/>
    </source>
</evidence>
<dbReference type="Gene3D" id="3.40.50.410">
    <property type="entry name" value="von Willebrand factor, type A domain"/>
    <property type="match status" value="1"/>
</dbReference>
<accession>A0A8J2UC99</accession>
<dbReference type="PROSITE" id="PS51468">
    <property type="entry name" value="VIT"/>
    <property type="match status" value="1"/>
</dbReference>
<dbReference type="Gene3D" id="1.25.40.10">
    <property type="entry name" value="Tetratricopeptide repeat domain"/>
    <property type="match status" value="1"/>
</dbReference>
<gene>
    <name evidence="4" type="ORF">GCM10011511_18680</name>
</gene>
<dbReference type="InterPro" id="IPR019220">
    <property type="entry name" value="DUF2135"/>
</dbReference>
<keyword evidence="1" id="KW-0802">TPR repeat</keyword>
<dbReference type="PANTHER" id="PTHR45737:SF6">
    <property type="entry name" value="VON WILLEBRAND FACTOR A DOMAIN-CONTAINING PROTEIN 5A"/>
    <property type="match status" value="1"/>
</dbReference>
<name>A0A8J2UC99_9BACT</name>
<dbReference type="PROSITE" id="PS50005">
    <property type="entry name" value="TPR"/>
    <property type="match status" value="1"/>
</dbReference>
<feature type="domain" description="VIT" evidence="3">
    <location>
        <begin position="1"/>
        <end position="128"/>
    </location>
</feature>
<dbReference type="SUPFAM" id="SSF48452">
    <property type="entry name" value="TPR-like"/>
    <property type="match status" value="1"/>
</dbReference>
<reference evidence="4" key="1">
    <citation type="journal article" date="2014" name="Int. J. Syst. Evol. Microbiol.">
        <title>Complete genome sequence of Corynebacterium casei LMG S-19264T (=DSM 44701T), isolated from a smear-ripened cheese.</title>
        <authorList>
            <consortium name="US DOE Joint Genome Institute (JGI-PGF)"/>
            <person name="Walter F."/>
            <person name="Albersmeier A."/>
            <person name="Kalinowski J."/>
            <person name="Ruckert C."/>
        </authorList>
    </citation>
    <scope>NUCLEOTIDE SEQUENCE</scope>
    <source>
        <strain evidence="4">CGMCC 1.15448</strain>
    </source>
</reference>
<comment type="caution">
    <text evidence="4">The sequence shown here is derived from an EMBL/GenBank/DDBJ whole genome shotgun (WGS) entry which is preliminary data.</text>
</comment>
<reference evidence="4" key="2">
    <citation type="submission" date="2020-09" db="EMBL/GenBank/DDBJ databases">
        <authorList>
            <person name="Sun Q."/>
            <person name="Zhou Y."/>
        </authorList>
    </citation>
    <scope>NUCLEOTIDE SEQUENCE</scope>
    <source>
        <strain evidence="4">CGMCC 1.15448</strain>
    </source>
</reference>
<dbReference type="Proteomes" id="UP000607559">
    <property type="component" value="Unassembled WGS sequence"/>
</dbReference>
<dbReference type="PANTHER" id="PTHR45737">
    <property type="entry name" value="VON WILLEBRAND FACTOR A DOMAIN-CONTAINING PROTEIN 5A"/>
    <property type="match status" value="1"/>
</dbReference>
<feature type="repeat" description="TPR" evidence="1">
    <location>
        <begin position="748"/>
        <end position="781"/>
    </location>
</feature>